<feature type="non-terminal residue" evidence="1">
    <location>
        <position position="1"/>
    </location>
</feature>
<dbReference type="EMBL" id="KI677901">
    <property type="protein sequence ID" value="ETM00740.1"/>
    <property type="molecule type" value="Genomic_DNA"/>
</dbReference>
<dbReference type="AlphaFoldDB" id="W2LVN5"/>
<accession>W2LVN5</accession>
<dbReference type="VEuPathDB" id="FungiDB:PPTG_07445"/>
<evidence type="ECO:0000313" key="1">
    <source>
        <dbReference type="EMBL" id="ETM00740.1"/>
    </source>
</evidence>
<proteinExistence type="predicted"/>
<gene>
    <name evidence="1" type="ORF">L917_02562</name>
</gene>
<protein>
    <submittedName>
        <fullName evidence="1">Uncharacterized protein</fullName>
    </submittedName>
</protein>
<organism evidence="1">
    <name type="scientific">Phytophthora nicotianae</name>
    <name type="common">Potato buckeye rot agent</name>
    <name type="synonym">Phytophthora parasitica</name>
    <dbReference type="NCBI Taxonomy" id="4792"/>
    <lineage>
        <taxon>Eukaryota</taxon>
        <taxon>Sar</taxon>
        <taxon>Stramenopiles</taxon>
        <taxon>Oomycota</taxon>
        <taxon>Peronosporomycetes</taxon>
        <taxon>Peronosporales</taxon>
        <taxon>Peronosporaceae</taxon>
        <taxon>Phytophthora</taxon>
    </lineage>
</organism>
<name>W2LVN5_PHYNI</name>
<dbReference type="Proteomes" id="UP000054423">
    <property type="component" value="Unassembled WGS sequence"/>
</dbReference>
<sequence length="189" mass="21522">YFVKHVGFLVSYSTKTSFRKWRFLTTSSKTRALTAITKRLVPIRSAQVCIAFGDWSCQDGLCGNPSAPVQALKKELEQRATVCPWTSFAPFMCKYKHILQGPDHAKRHTDDLVVVVNMYVNMYDLDKSVNDNQPATDKLFTRFKVNTAQENLFATKRVREVVDRSGQKLQKERRSGGCCRDINADESFG</sequence>
<reference evidence="1" key="1">
    <citation type="submission" date="2013-11" db="EMBL/GenBank/DDBJ databases">
        <title>The Genome Sequence of Phytophthora parasitica CHvinca01.</title>
        <authorList>
            <consortium name="The Broad Institute Genomics Platform"/>
            <person name="Russ C."/>
            <person name="Tyler B."/>
            <person name="Panabieres F."/>
            <person name="Shan W."/>
            <person name="Tripathy S."/>
            <person name="Grunwald N."/>
            <person name="Machado M."/>
            <person name="Johnson C.S."/>
            <person name="Arredondo F."/>
            <person name="Hong C."/>
            <person name="Coffey M."/>
            <person name="Young S.K."/>
            <person name="Zeng Q."/>
            <person name="Gargeya S."/>
            <person name="Fitzgerald M."/>
            <person name="Abouelleil A."/>
            <person name="Alvarado L."/>
            <person name="Chapman S.B."/>
            <person name="Gainer-Dewar J."/>
            <person name="Goldberg J."/>
            <person name="Griggs A."/>
            <person name="Gujja S."/>
            <person name="Hansen M."/>
            <person name="Howarth C."/>
            <person name="Imamovic A."/>
            <person name="Ireland A."/>
            <person name="Larimer J."/>
            <person name="McCowan C."/>
            <person name="Murphy C."/>
            <person name="Pearson M."/>
            <person name="Poon T.W."/>
            <person name="Priest M."/>
            <person name="Roberts A."/>
            <person name="Saif S."/>
            <person name="Shea T."/>
            <person name="Sykes S."/>
            <person name="Wortman J."/>
            <person name="Nusbaum C."/>
            <person name="Birren B."/>
        </authorList>
    </citation>
    <scope>NUCLEOTIDE SEQUENCE [LARGE SCALE GENOMIC DNA]</scope>
    <source>
        <strain evidence="1">CHvinca01</strain>
    </source>
</reference>